<reference evidence="3 4" key="1">
    <citation type="journal article" date="2020" name="BMC Genomics">
        <title>Intraspecific diversification of the crop wild relative Brassica cretica Lam. using demographic model selection.</title>
        <authorList>
            <person name="Kioukis A."/>
            <person name="Michalopoulou V.A."/>
            <person name="Briers L."/>
            <person name="Pirintsos S."/>
            <person name="Studholme D.J."/>
            <person name="Pavlidis P."/>
            <person name="Sarris P.F."/>
        </authorList>
    </citation>
    <scope>NUCLEOTIDE SEQUENCE [LARGE SCALE GENOMIC DNA]</scope>
    <source>
        <strain evidence="4">cv. PFS-1207/04</strain>
    </source>
</reference>
<evidence type="ECO:0000313" key="3">
    <source>
        <dbReference type="EMBL" id="KAF3608171.1"/>
    </source>
</evidence>
<dbReference type="InterPro" id="IPR039104">
    <property type="entry name" value="6PGL"/>
</dbReference>
<feature type="domain" description="Glucosamine/galactosamine-6-phosphate isomerase" evidence="2">
    <location>
        <begin position="26"/>
        <end position="83"/>
    </location>
</feature>
<dbReference type="PANTHER" id="PTHR11054:SF17">
    <property type="entry name" value="6-PHOSPHOGLUCONOLACTONASE 1-RELATED"/>
    <property type="match status" value="1"/>
</dbReference>
<organism evidence="3 4">
    <name type="scientific">Brassica cretica</name>
    <name type="common">Mustard</name>
    <dbReference type="NCBI Taxonomy" id="69181"/>
    <lineage>
        <taxon>Eukaryota</taxon>
        <taxon>Viridiplantae</taxon>
        <taxon>Streptophyta</taxon>
        <taxon>Embryophyta</taxon>
        <taxon>Tracheophyta</taxon>
        <taxon>Spermatophyta</taxon>
        <taxon>Magnoliopsida</taxon>
        <taxon>eudicotyledons</taxon>
        <taxon>Gunneridae</taxon>
        <taxon>Pentapetalae</taxon>
        <taxon>rosids</taxon>
        <taxon>malvids</taxon>
        <taxon>Brassicales</taxon>
        <taxon>Brassicaceae</taxon>
        <taxon>Brassiceae</taxon>
        <taxon>Brassica</taxon>
    </lineage>
</organism>
<dbReference type="EMBL" id="QGKV02000297">
    <property type="protein sequence ID" value="KAF3608171.1"/>
    <property type="molecule type" value="Genomic_DNA"/>
</dbReference>
<evidence type="ECO:0000256" key="1">
    <source>
        <dbReference type="ARBA" id="ARBA00004959"/>
    </source>
</evidence>
<evidence type="ECO:0000259" key="2">
    <source>
        <dbReference type="Pfam" id="PF01182"/>
    </source>
</evidence>
<protein>
    <recommendedName>
        <fullName evidence="2">Glucosamine/galactosamine-6-phosphate isomerase domain-containing protein</fullName>
    </recommendedName>
</protein>
<gene>
    <name evidence="3" type="ORF">DY000_02045203</name>
</gene>
<accession>A0ABQ7EXM6</accession>
<keyword evidence="4" id="KW-1185">Reference proteome</keyword>
<comment type="pathway">
    <text evidence="1">Carbohydrate degradation; pentose phosphate pathway.</text>
</comment>
<dbReference type="Proteomes" id="UP000266723">
    <property type="component" value="Unassembled WGS sequence"/>
</dbReference>
<dbReference type="PANTHER" id="PTHR11054">
    <property type="entry name" value="6-PHOSPHOGLUCONOLACTONASE"/>
    <property type="match status" value="1"/>
</dbReference>
<dbReference type="InterPro" id="IPR006148">
    <property type="entry name" value="Glc/Gal-6P_isomerase"/>
</dbReference>
<sequence length="83" mass="9497">MALTWTHKDTGEIRVHENTEELSTGVVNVFPRHIYSINDRVSVDKAATEYEFSIRQMVKKRTVTPSENSECPKFDLILLGMGK</sequence>
<dbReference type="Pfam" id="PF01182">
    <property type="entry name" value="Glucosamine_iso"/>
    <property type="match status" value="1"/>
</dbReference>
<comment type="caution">
    <text evidence="3">The sequence shown here is derived from an EMBL/GenBank/DDBJ whole genome shotgun (WGS) entry which is preliminary data.</text>
</comment>
<evidence type="ECO:0000313" key="4">
    <source>
        <dbReference type="Proteomes" id="UP000266723"/>
    </source>
</evidence>
<name>A0ABQ7EXM6_BRACR</name>
<dbReference type="Gene3D" id="3.40.50.1360">
    <property type="match status" value="1"/>
</dbReference>
<proteinExistence type="predicted"/>